<dbReference type="GO" id="GO:0003677">
    <property type="term" value="F:DNA binding"/>
    <property type="evidence" value="ECO:0007669"/>
    <property type="project" value="InterPro"/>
</dbReference>
<evidence type="ECO:0000259" key="6">
    <source>
        <dbReference type="Pfam" id="PF04998"/>
    </source>
</evidence>
<protein>
    <recommendedName>
        <fullName evidence="1">DNA-directed RNA polymerase</fullName>
        <ecNumber evidence="1">2.7.7.6</ecNumber>
    </recommendedName>
</protein>
<dbReference type="PANTHER" id="PTHR19376:SF37">
    <property type="entry name" value="DNA-DIRECTED RNA POLYMERASE II SUBUNIT RPB1"/>
    <property type="match status" value="1"/>
</dbReference>
<dbReference type="GO" id="GO:0006351">
    <property type="term" value="P:DNA-templated transcription"/>
    <property type="evidence" value="ECO:0007669"/>
    <property type="project" value="InterPro"/>
</dbReference>
<keyword evidence="5" id="KW-0804">Transcription</keyword>
<feature type="domain" description="RNA polymerase Rpb1" evidence="6">
    <location>
        <begin position="8"/>
        <end position="100"/>
    </location>
</feature>
<evidence type="ECO:0000256" key="1">
    <source>
        <dbReference type="ARBA" id="ARBA00012418"/>
    </source>
</evidence>
<dbReference type="GO" id="GO:0005665">
    <property type="term" value="C:RNA polymerase II, core complex"/>
    <property type="evidence" value="ECO:0007669"/>
    <property type="project" value="TreeGrafter"/>
</dbReference>
<keyword evidence="2" id="KW-0240">DNA-directed RNA polymerase</keyword>
<proteinExistence type="predicted"/>
<sequence length="100" mass="11227">LESISLRGIPGIIRVFMMQHKVNYVDDAGEFQQGQEWVLETDGVNLADVMSIPGVDSSRTYSNNFIEILSVLGIEATRSALYKEILNVIAFDGSYVNYRH</sequence>
<dbReference type="eggNOG" id="KOG0260">
    <property type="taxonomic scope" value="Eukaryota"/>
</dbReference>
<dbReference type="HOGENOM" id="CLU_2312715_0_0_1"/>
<dbReference type="InterPro" id="IPR045867">
    <property type="entry name" value="DNA-dir_RpoC_beta_prime"/>
</dbReference>
<organism evidence="8">
    <name type="scientific">Candida tenuis (strain ATCC 10573 / BCRC 21748 / CBS 615 / JCM 9827 / NBRC 10315 / NRRL Y-1498 / VKM Y-70)</name>
    <name type="common">Yeast</name>
    <name type="synonym">Yamadazyma tenuis</name>
    <dbReference type="NCBI Taxonomy" id="590646"/>
    <lineage>
        <taxon>Eukaryota</taxon>
        <taxon>Fungi</taxon>
        <taxon>Dikarya</taxon>
        <taxon>Ascomycota</taxon>
        <taxon>Saccharomycotina</taxon>
        <taxon>Pichiomycetes</taxon>
        <taxon>Debaryomycetaceae</taxon>
        <taxon>Yamadazyma</taxon>
    </lineage>
</organism>
<evidence type="ECO:0000256" key="2">
    <source>
        <dbReference type="ARBA" id="ARBA00022478"/>
    </source>
</evidence>
<dbReference type="InterPro" id="IPR007081">
    <property type="entry name" value="RNA_pol_Rpb1_5"/>
</dbReference>
<dbReference type="STRING" id="590646.G3B705"/>
<dbReference type="GO" id="GO:0003899">
    <property type="term" value="F:DNA-directed RNA polymerase activity"/>
    <property type="evidence" value="ECO:0007669"/>
    <property type="project" value="UniProtKB-EC"/>
</dbReference>
<evidence type="ECO:0000256" key="3">
    <source>
        <dbReference type="ARBA" id="ARBA00022679"/>
    </source>
</evidence>
<dbReference type="AlphaFoldDB" id="G3B705"/>
<keyword evidence="4" id="KW-0548">Nucleotidyltransferase</keyword>
<evidence type="ECO:0000256" key="5">
    <source>
        <dbReference type="ARBA" id="ARBA00023163"/>
    </source>
</evidence>
<feature type="non-terminal residue" evidence="7">
    <location>
        <position position="1"/>
    </location>
</feature>
<evidence type="ECO:0000256" key="4">
    <source>
        <dbReference type="ARBA" id="ARBA00022695"/>
    </source>
</evidence>
<keyword evidence="8" id="KW-1185">Reference proteome</keyword>
<dbReference type="Proteomes" id="UP000000707">
    <property type="component" value="Unassembled WGS sequence"/>
</dbReference>
<dbReference type="EC" id="2.7.7.6" evidence="1"/>
<evidence type="ECO:0000313" key="8">
    <source>
        <dbReference type="Proteomes" id="UP000000707"/>
    </source>
</evidence>
<evidence type="ECO:0000313" key="7">
    <source>
        <dbReference type="EMBL" id="EGV63065.1"/>
    </source>
</evidence>
<dbReference type="SUPFAM" id="SSF64484">
    <property type="entry name" value="beta and beta-prime subunits of DNA dependent RNA-polymerase"/>
    <property type="match status" value="1"/>
</dbReference>
<dbReference type="Pfam" id="PF04998">
    <property type="entry name" value="RNA_pol_Rpb1_5"/>
    <property type="match status" value="1"/>
</dbReference>
<dbReference type="OrthoDB" id="270392at2759"/>
<feature type="non-terminal residue" evidence="7">
    <location>
        <position position="100"/>
    </location>
</feature>
<gene>
    <name evidence="7" type="ORF">CANTEDRAFT_122800</name>
</gene>
<accession>G3B705</accession>
<name>G3B705_CANTC</name>
<keyword evidence="3" id="KW-0808">Transferase</keyword>
<dbReference type="EMBL" id="GL996524">
    <property type="protein sequence ID" value="EGV63065.1"/>
    <property type="molecule type" value="Genomic_DNA"/>
</dbReference>
<dbReference type="PANTHER" id="PTHR19376">
    <property type="entry name" value="DNA-DIRECTED RNA POLYMERASE"/>
    <property type="match status" value="1"/>
</dbReference>
<reference evidence="7 8" key="1">
    <citation type="journal article" date="2011" name="Proc. Natl. Acad. Sci. U.S.A.">
        <title>Comparative genomics of xylose-fermenting fungi for enhanced biofuel production.</title>
        <authorList>
            <person name="Wohlbach D.J."/>
            <person name="Kuo A."/>
            <person name="Sato T.K."/>
            <person name="Potts K.M."/>
            <person name="Salamov A.A."/>
            <person name="LaButti K.M."/>
            <person name="Sun H."/>
            <person name="Clum A."/>
            <person name="Pangilinan J.L."/>
            <person name="Lindquist E.A."/>
            <person name="Lucas S."/>
            <person name="Lapidus A."/>
            <person name="Jin M."/>
            <person name="Gunawan C."/>
            <person name="Balan V."/>
            <person name="Dale B.E."/>
            <person name="Jeffries T.W."/>
            <person name="Zinkel R."/>
            <person name="Barry K.W."/>
            <person name="Grigoriev I.V."/>
            <person name="Gasch A.P."/>
        </authorList>
    </citation>
    <scope>NUCLEOTIDE SEQUENCE [LARGE SCALE GENOMIC DNA]</scope>
    <source>
        <strain evidence="8">ATCC 10573 / BCRC 21748 / CBS 615 / JCM 9827 / NBRC 10315 / NRRL Y-1498 / VKM Y-70</strain>
    </source>
</reference>